<organism evidence="1 2">
    <name type="scientific">Sulfitobacter alexandrii</name>
    <dbReference type="NCBI Taxonomy" id="1917485"/>
    <lineage>
        <taxon>Bacteria</taxon>
        <taxon>Pseudomonadati</taxon>
        <taxon>Pseudomonadota</taxon>
        <taxon>Alphaproteobacteria</taxon>
        <taxon>Rhodobacterales</taxon>
        <taxon>Roseobacteraceae</taxon>
        <taxon>Sulfitobacter</taxon>
    </lineage>
</organism>
<protein>
    <recommendedName>
        <fullName evidence="3">Phage gp6-like head-tail connector protein</fullName>
    </recommendedName>
</protein>
<dbReference type="STRING" id="1917485.BOO69_08260"/>
<gene>
    <name evidence="1" type="ORF">BOO69_08260</name>
</gene>
<evidence type="ECO:0000313" key="1">
    <source>
        <dbReference type="EMBL" id="APE45372.1"/>
    </source>
</evidence>
<proteinExistence type="predicted"/>
<evidence type="ECO:0008006" key="3">
    <source>
        <dbReference type="Google" id="ProtNLM"/>
    </source>
</evidence>
<dbReference type="CDD" id="cd08054">
    <property type="entry name" value="gp6"/>
    <property type="match status" value="1"/>
</dbReference>
<dbReference type="Gene3D" id="1.10.3230.30">
    <property type="entry name" value="Phage gp6-like head-tail connector protein"/>
    <property type="match status" value="1"/>
</dbReference>
<evidence type="ECO:0000313" key="2">
    <source>
        <dbReference type="Proteomes" id="UP000181897"/>
    </source>
</evidence>
<name>A0A1J0WLZ1_9RHOB</name>
<accession>A0A1J0WLZ1</accession>
<dbReference type="NCBIfam" id="TIGR02215">
    <property type="entry name" value="phage_chp_gp8"/>
    <property type="match status" value="1"/>
</dbReference>
<dbReference type="InterPro" id="IPR021146">
    <property type="entry name" value="Phage_gp6-like_head-tail"/>
</dbReference>
<dbReference type="Pfam" id="PF05135">
    <property type="entry name" value="Phage_connect_1"/>
    <property type="match status" value="1"/>
</dbReference>
<dbReference type="NCBIfam" id="TIGR01560">
    <property type="entry name" value="put_DNA_pack"/>
    <property type="match status" value="2"/>
</dbReference>
<dbReference type="KEGG" id="suam:BOO69_08260"/>
<keyword evidence="2" id="KW-1185">Reference proteome</keyword>
<dbReference type="EMBL" id="CP018076">
    <property type="protein sequence ID" value="APE45372.1"/>
    <property type="molecule type" value="Genomic_DNA"/>
</dbReference>
<dbReference type="InterPro" id="IPR011738">
    <property type="entry name" value="Phage_CHP"/>
</dbReference>
<dbReference type="AlphaFoldDB" id="A0A1J0WLZ1"/>
<reference evidence="1 2" key="1">
    <citation type="submission" date="2016-11" db="EMBL/GenBank/DDBJ databases">
        <title>Complete genome sequence of Sulfitobacter sp. AM1-D1, a toxic bacteria associated with marine dinoflagellate Alexandrium minutum in East China Sea.</title>
        <authorList>
            <person name="Yang Q."/>
            <person name="Zhang X."/>
            <person name="Tian X."/>
        </authorList>
    </citation>
    <scope>NUCLEOTIDE SEQUENCE [LARGE SCALE GENOMIC DNA]</scope>
    <source>
        <strain evidence="1 2">AM1-D1</strain>
    </source>
</reference>
<dbReference type="Proteomes" id="UP000181897">
    <property type="component" value="Chromosome"/>
</dbReference>
<dbReference type="InterPro" id="IPR006450">
    <property type="entry name" value="Phage_HK97_gp6-like"/>
</dbReference>
<sequence>MVVSTAEMKAHLRVDFADDDAQIEGFIKAATARLDGYAGILGRCLVTQTWSMRISDWPKSCLLLPFPDVSAALIEYQDSDGDDRPVDAGMYELVEGPRGSSVLLRPSFTRPAVFQDVEMPITLTMTAGYGNPAAVPHPIKTAIMMLAAHFYAHRGAAEKAETMPFGVSALVAPYRRGLL</sequence>